<dbReference type="Gene3D" id="3.40.50.1700">
    <property type="entry name" value="Glycoside hydrolase family 3 C-terminal domain"/>
    <property type="match status" value="1"/>
</dbReference>
<evidence type="ECO:0000256" key="8">
    <source>
        <dbReference type="ARBA" id="ARBA00022801"/>
    </source>
</evidence>
<dbReference type="SUPFAM" id="SSF51445">
    <property type="entry name" value="(Trans)glycosidases"/>
    <property type="match status" value="1"/>
</dbReference>
<keyword evidence="10" id="KW-0326">Glycosidase</keyword>
<comment type="pathway">
    <text evidence="3">Glycan metabolism; cellulose degradation.</text>
</comment>
<evidence type="ECO:0000256" key="10">
    <source>
        <dbReference type="ARBA" id="ARBA00023295"/>
    </source>
</evidence>
<reference evidence="19 20" key="1">
    <citation type="submission" date="2016-07" db="EMBL/GenBank/DDBJ databases">
        <title>Pervasive Adenine N6-methylation of Active Genes in Fungi.</title>
        <authorList>
            <consortium name="DOE Joint Genome Institute"/>
            <person name="Mondo S.J."/>
            <person name="Dannebaum R.O."/>
            <person name="Kuo R.C."/>
            <person name="Labutti K."/>
            <person name="Haridas S."/>
            <person name="Kuo A."/>
            <person name="Salamov A."/>
            <person name="Ahrendt S.R."/>
            <person name="Lipzen A."/>
            <person name="Sullivan W."/>
            <person name="Andreopoulos W.B."/>
            <person name="Clum A."/>
            <person name="Lindquist E."/>
            <person name="Daum C."/>
            <person name="Ramamoorthy G.K."/>
            <person name="Gryganskyi A."/>
            <person name="Culley D."/>
            <person name="Magnuson J.K."/>
            <person name="James T.Y."/>
            <person name="O'Malley M.A."/>
            <person name="Stajich J.E."/>
            <person name="Spatafora J.W."/>
            <person name="Visel A."/>
            <person name="Grigoriev I.V."/>
        </authorList>
    </citation>
    <scope>NUCLEOTIDE SEQUENCE [LARGE SCALE GENOMIC DNA]</scope>
    <source>
        <strain evidence="19 20">NRRL 1336</strain>
    </source>
</reference>
<dbReference type="Pfam" id="PF14310">
    <property type="entry name" value="Fn3-like"/>
    <property type="match status" value="1"/>
</dbReference>
<evidence type="ECO:0000256" key="6">
    <source>
        <dbReference type="ARBA" id="ARBA00022525"/>
    </source>
</evidence>
<gene>
    <name evidence="19" type="ORF">BCR42DRAFT_383382</name>
</gene>
<dbReference type="EC" id="3.2.1.21" evidence="5"/>
<dbReference type="InterPro" id="IPR002772">
    <property type="entry name" value="Glyco_hydro_3_C"/>
</dbReference>
<protein>
    <recommendedName>
        <fullName evidence="13">Probable beta-glucosidase G</fullName>
        <ecNumber evidence="5">3.2.1.21</ecNumber>
    </recommendedName>
    <alternativeName>
        <fullName evidence="14">Beta-D-glucoside glucohydrolase G</fullName>
    </alternativeName>
    <alternativeName>
        <fullName evidence="15">Cellobiase G</fullName>
    </alternativeName>
    <alternativeName>
        <fullName evidence="16">Gentiobiase G</fullName>
    </alternativeName>
</protein>
<comment type="caution">
    <text evidence="19">The sequence shown here is derived from an EMBL/GenBank/DDBJ whole genome shotgun (WGS) entry which is preliminary data.</text>
</comment>
<sequence length="717" mass="77599">MKFVSLSLLIFLFAGIKGQTDQQNEKSSSLSWDEAYQKADVLVKKMTLEQKVSIMTGNGIGKGPCVGNTEAVDGIFPKICYQDGPIGVRGTSGVTAGVSGINTAASFDKEAIRQRGEYLGEEFRGKGANVYLGPDVNMVRTPYAGRNFETFGEDPYLSGVAGVETLLGVQSRGVIAQIKHLIANEQETWRNSYSANLDDKTLNEVYLWPFEEAINAGVASIMCSYNKINGTHACENEYILNNVVKKRLSFKGFITSDWLATHSTVDSANHGLDVNMPGPYHYGDRLVKAVKDGQVTEATINDKALRIISAWYKLGQDSGYPAVNMDAIRSSKDQKVDVQGNHKQYVRSLGAGSTVLLKNQNQVLPLLPGKVKSLAIIGTDAGDSMILGNKLCGTAPCLTGTVAMGGGSGSANYPYLVTPLEGIKNRAGSNVTIHHGATDIDLVGASSKAKKSDVAIVFSNVFTMEAFDRQNLKLNRNGDALIKAVARANKNTIVLIHSPSAVLMPWIDHPNIKAVVWAGYPGQESGNSLADVLFGDVNPSGRLPYTIAKNKEDYPVDISLAQRQVDYTEGVFVGYRYFDQHKIDPLFEFGFGLSYTTFAYSNLNLKSGGKDTTSSSSSYLVEASIKIENTGDKDGAEIVQAYIGFPSAAGQPPKVLRGFEKVFLKHSQSTTVNLTFGKRELSVWDSGKGNWVLTSGVYTLYIGASSRDIRQSTTFSI</sequence>
<evidence type="ECO:0000256" key="15">
    <source>
        <dbReference type="ARBA" id="ARBA00041601"/>
    </source>
</evidence>
<evidence type="ECO:0000256" key="11">
    <source>
        <dbReference type="ARBA" id="ARBA00023326"/>
    </source>
</evidence>
<feature type="domain" description="Fibronectin type III-like" evidence="18">
    <location>
        <begin position="637"/>
        <end position="706"/>
    </location>
</feature>
<dbReference type="PANTHER" id="PTHR42715">
    <property type="entry name" value="BETA-GLUCOSIDASE"/>
    <property type="match status" value="1"/>
</dbReference>
<evidence type="ECO:0000256" key="17">
    <source>
        <dbReference type="SAM" id="SignalP"/>
    </source>
</evidence>
<dbReference type="InterPro" id="IPR013783">
    <property type="entry name" value="Ig-like_fold"/>
</dbReference>
<dbReference type="InterPro" id="IPR001764">
    <property type="entry name" value="Glyco_hydro_3_N"/>
</dbReference>
<dbReference type="InterPro" id="IPR026891">
    <property type="entry name" value="Fn3-like"/>
</dbReference>
<evidence type="ECO:0000256" key="1">
    <source>
        <dbReference type="ARBA" id="ARBA00000448"/>
    </source>
</evidence>
<evidence type="ECO:0000313" key="20">
    <source>
        <dbReference type="Proteomes" id="UP000193560"/>
    </source>
</evidence>
<dbReference type="PANTHER" id="PTHR42715:SF12">
    <property type="entry name" value="BETA-GLUCOSIDASE G-RELATED"/>
    <property type="match status" value="1"/>
</dbReference>
<dbReference type="STRING" id="90262.A0A1X2I2E9"/>
<keyword evidence="9" id="KW-0119">Carbohydrate metabolism</keyword>
<evidence type="ECO:0000256" key="4">
    <source>
        <dbReference type="ARBA" id="ARBA00005336"/>
    </source>
</evidence>
<evidence type="ECO:0000256" key="2">
    <source>
        <dbReference type="ARBA" id="ARBA00004613"/>
    </source>
</evidence>
<evidence type="ECO:0000256" key="3">
    <source>
        <dbReference type="ARBA" id="ARBA00004987"/>
    </source>
</evidence>
<evidence type="ECO:0000313" key="19">
    <source>
        <dbReference type="EMBL" id="ORZ07687.1"/>
    </source>
</evidence>
<keyword evidence="7 17" id="KW-0732">Signal</keyword>
<dbReference type="GO" id="GO:0009251">
    <property type="term" value="P:glucan catabolic process"/>
    <property type="evidence" value="ECO:0007669"/>
    <property type="project" value="TreeGrafter"/>
</dbReference>
<dbReference type="Gene3D" id="2.60.40.10">
    <property type="entry name" value="Immunoglobulins"/>
    <property type="match status" value="1"/>
</dbReference>
<name>A0A1X2I2E9_9FUNG</name>
<evidence type="ECO:0000256" key="7">
    <source>
        <dbReference type="ARBA" id="ARBA00022729"/>
    </source>
</evidence>
<dbReference type="Proteomes" id="UP000193560">
    <property type="component" value="Unassembled WGS sequence"/>
</dbReference>
<dbReference type="FunFam" id="3.20.20.300:FF:000002">
    <property type="entry name" value="Probable beta-glucosidase"/>
    <property type="match status" value="1"/>
</dbReference>
<dbReference type="InterPro" id="IPR036962">
    <property type="entry name" value="Glyco_hydro_3_N_sf"/>
</dbReference>
<dbReference type="EMBL" id="MCGE01000034">
    <property type="protein sequence ID" value="ORZ07687.1"/>
    <property type="molecule type" value="Genomic_DNA"/>
</dbReference>
<dbReference type="InterPro" id="IPR050288">
    <property type="entry name" value="Cellulose_deg_GH3"/>
</dbReference>
<dbReference type="Gene3D" id="3.20.20.300">
    <property type="entry name" value="Glycoside hydrolase, family 3, N-terminal domain"/>
    <property type="match status" value="1"/>
</dbReference>
<dbReference type="Pfam" id="PF00933">
    <property type="entry name" value="Glyco_hydro_3"/>
    <property type="match status" value="1"/>
</dbReference>
<evidence type="ECO:0000256" key="9">
    <source>
        <dbReference type="ARBA" id="ARBA00023277"/>
    </source>
</evidence>
<proteinExistence type="inferred from homology"/>
<comment type="catalytic activity">
    <reaction evidence="1">
        <text>Hydrolysis of terminal, non-reducing beta-D-glucosyl residues with release of beta-D-glucose.</text>
        <dbReference type="EC" id="3.2.1.21"/>
    </reaction>
</comment>
<dbReference type="SUPFAM" id="SSF52279">
    <property type="entry name" value="Beta-D-glucan exohydrolase, C-terminal domain"/>
    <property type="match status" value="1"/>
</dbReference>
<dbReference type="OrthoDB" id="416222at2759"/>
<keyword evidence="20" id="KW-1185">Reference proteome</keyword>
<organism evidence="19 20">
    <name type="scientific">Absidia repens</name>
    <dbReference type="NCBI Taxonomy" id="90262"/>
    <lineage>
        <taxon>Eukaryota</taxon>
        <taxon>Fungi</taxon>
        <taxon>Fungi incertae sedis</taxon>
        <taxon>Mucoromycota</taxon>
        <taxon>Mucoromycotina</taxon>
        <taxon>Mucoromycetes</taxon>
        <taxon>Mucorales</taxon>
        <taxon>Cunninghamellaceae</taxon>
        <taxon>Absidia</taxon>
    </lineage>
</organism>
<dbReference type="SMART" id="SM01217">
    <property type="entry name" value="Fn3_like"/>
    <property type="match status" value="1"/>
</dbReference>
<keyword evidence="6" id="KW-0964">Secreted</keyword>
<dbReference type="InterPro" id="IPR036881">
    <property type="entry name" value="Glyco_hydro_3_C_sf"/>
</dbReference>
<dbReference type="GO" id="GO:0008422">
    <property type="term" value="F:beta-glucosidase activity"/>
    <property type="evidence" value="ECO:0007669"/>
    <property type="project" value="UniProtKB-EC"/>
</dbReference>
<evidence type="ECO:0000256" key="14">
    <source>
        <dbReference type="ARBA" id="ARBA00041276"/>
    </source>
</evidence>
<evidence type="ECO:0000256" key="5">
    <source>
        <dbReference type="ARBA" id="ARBA00012744"/>
    </source>
</evidence>
<evidence type="ECO:0000256" key="12">
    <source>
        <dbReference type="ARBA" id="ARBA00024983"/>
    </source>
</evidence>
<evidence type="ECO:0000256" key="16">
    <source>
        <dbReference type="ARBA" id="ARBA00041808"/>
    </source>
</evidence>
<dbReference type="AlphaFoldDB" id="A0A1X2I2E9"/>
<comment type="similarity">
    <text evidence="4">Belongs to the glycosyl hydrolase 3 family.</text>
</comment>
<dbReference type="Pfam" id="PF01915">
    <property type="entry name" value="Glyco_hydro_3_C"/>
    <property type="match status" value="1"/>
</dbReference>
<feature type="signal peptide" evidence="17">
    <location>
        <begin position="1"/>
        <end position="18"/>
    </location>
</feature>
<keyword evidence="11" id="KW-0624">Polysaccharide degradation</keyword>
<evidence type="ECO:0000259" key="18">
    <source>
        <dbReference type="SMART" id="SM01217"/>
    </source>
</evidence>
<dbReference type="GO" id="GO:0005576">
    <property type="term" value="C:extracellular region"/>
    <property type="evidence" value="ECO:0007669"/>
    <property type="project" value="UniProtKB-SubCell"/>
</dbReference>
<comment type="subcellular location">
    <subcellularLocation>
        <location evidence="2">Secreted</location>
    </subcellularLocation>
</comment>
<dbReference type="InterPro" id="IPR017853">
    <property type="entry name" value="GH"/>
</dbReference>
<evidence type="ECO:0000256" key="13">
    <source>
        <dbReference type="ARBA" id="ARBA00039579"/>
    </source>
</evidence>
<accession>A0A1X2I2E9</accession>
<comment type="function">
    <text evidence="12">Beta-glucosidases are one of a number of cellulolytic enzymes involved in the degradation of cellulosic biomass. Catalyzes the last step releasing glucose from the inhibitory cellobiose.</text>
</comment>
<keyword evidence="8 19" id="KW-0378">Hydrolase</keyword>
<feature type="chain" id="PRO_5012620281" description="Probable beta-glucosidase G" evidence="17">
    <location>
        <begin position="19"/>
        <end position="717"/>
    </location>
</feature>
<dbReference type="PRINTS" id="PR00133">
    <property type="entry name" value="GLHYDRLASE3"/>
</dbReference>